<feature type="transmembrane region" description="Helical" evidence="7">
    <location>
        <begin position="21"/>
        <end position="47"/>
    </location>
</feature>
<dbReference type="InterPro" id="IPR025857">
    <property type="entry name" value="MacB_PCD"/>
</dbReference>
<dbReference type="PANTHER" id="PTHR30489:SF0">
    <property type="entry name" value="LIPOPROTEIN-RELEASING SYSTEM TRANSMEMBRANE PROTEIN LOLE"/>
    <property type="match status" value="1"/>
</dbReference>
<evidence type="ECO:0000256" key="1">
    <source>
        <dbReference type="ARBA" id="ARBA00004651"/>
    </source>
</evidence>
<dbReference type="GO" id="GO:0044874">
    <property type="term" value="P:lipoprotein localization to outer membrane"/>
    <property type="evidence" value="ECO:0007669"/>
    <property type="project" value="TreeGrafter"/>
</dbReference>
<dbReference type="PANTHER" id="PTHR30489">
    <property type="entry name" value="LIPOPROTEIN-RELEASING SYSTEM TRANSMEMBRANE PROTEIN LOLE"/>
    <property type="match status" value="1"/>
</dbReference>
<protein>
    <recommendedName>
        <fullName evidence="12">Lipoprotein releasing system, transmembrane protein, LolC/E family</fullName>
    </recommendedName>
</protein>
<dbReference type="OrthoDB" id="9808461at2"/>
<evidence type="ECO:0000313" key="11">
    <source>
        <dbReference type="Proteomes" id="UP000008139"/>
    </source>
</evidence>
<evidence type="ECO:0000256" key="3">
    <source>
        <dbReference type="ARBA" id="ARBA00022475"/>
    </source>
</evidence>
<feature type="transmembrane region" description="Helical" evidence="7">
    <location>
        <begin position="314"/>
        <end position="336"/>
    </location>
</feature>
<evidence type="ECO:0000256" key="7">
    <source>
        <dbReference type="SAM" id="Phobius"/>
    </source>
</evidence>
<reference evidence="10 11" key="1">
    <citation type="journal article" date="2011" name="Stand. Genomic Sci.">
        <title>Complete genome sequence of the thermophilic sulfur-reducer Hippea maritima type strain (MH(2)).</title>
        <authorList>
            <person name="Huntemann M."/>
            <person name="Lu M."/>
            <person name="Nolan M."/>
            <person name="Lapidus A."/>
            <person name="Lucas S."/>
            <person name="Hammon N."/>
            <person name="Deshpande S."/>
            <person name="Cheng J.F."/>
            <person name="Tapia R."/>
            <person name="Han C."/>
            <person name="Goodwin L."/>
            <person name="Pitluck S."/>
            <person name="Liolios K."/>
            <person name="Pagani I."/>
            <person name="Ivanova N."/>
            <person name="Ovchinikova G."/>
            <person name="Pati A."/>
            <person name="Chen A."/>
            <person name="Palaniappan K."/>
            <person name="Land M."/>
            <person name="Hauser L."/>
            <person name="Jeffries C.D."/>
            <person name="Detter J.C."/>
            <person name="Brambilla E.M."/>
            <person name="Rohde M."/>
            <person name="Spring S."/>
            <person name="Goker M."/>
            <person name="Woyke T."/>
            <person name="Bristow J."/>
            <person name="Eisen J.A."/>
            <person name="Markowitz V."/>
            <person name="Hugenholtz P."/>
            <person name="Kyrpides N.C."/>
            <person name="Klenk H.P."/>
            <person name="Mavromatis K."/>
        </authorList>
    </citation>
    <scope>NUCLEOTIDE SEQUENCE [LARGE SCALE GENOMIC DNA]</scope>
    <source>
        <strain evidence="11">ATCC 700847 / DSM 10411 / MH2</strain>
    </source>
</reference>
<comment type="similarity">
    <text evidence="2">Belongs to the ABC-4 integral membrane protein family. LolC/E subfamily.</text>
</comment>
<dbReference type="InParanoid" id="F2LXD3"/>
<evidence type="ECO:0000256" key="2">
    <source>
        <dbReference type="ARBA" id="ARBA00005236"/>
    </source>
</evidence>
<dbReference type="InterPro" id="IPR003838">
    <property type="entry name" value="ABC3_permease_C"/>
</dbReference>
<dbReference type="KEGG" id="hmr:Hipma_1289"/>
<keyword evidence="11" id="KW-1185">Reference proteome</keyword>
<keyword evidence="5 7" id="KW-1133">Transmembrane helix</keyword>
<feature type="transmembrane region" description="Helical" evidence="7">
    <location>
        <begin position="358"/>
        <end position="380"/>
    </location>
</feature>
<dbReference type="RefSeq" id="WP_013682279.1">
    <property type="nucleotide sequence ID" value="NC_015318.1"/>
</dbReference>
<evidence type="ECO:0000313" key="10">
    <source>
        <dbReference type="EMBL" id="AEA34247.1"/>
    </source>
</evidence>
<dbReference type="Pfam" id="PF02687">
    <property type="entry name" value="FtsX"/>
    <property type="match status" value="1"/>
</dbReference>
<dbReference type="eggNOG" id="COG4591">
    <property type="taxonomic scope" value="Bacteria"/>
</dbReference>
<keyword evidence="3" id="KW-1003">Cell membrane</keyword>
<dbReference type="HOGENOM" id="CLU_000604_8_1_7"/>
<reference evidence="11" key="2">
    <citation type="submission" date="2011-03" db="EMBL/GenBank/DDBJ databases">
        <title>The complete genome of Hippea maritima DSM 10411.</title>
        <authorList>
            <consortium name="US DOE Joint Genome Institute (JGI-PGF)"/>
            <person name="Lucas S."/>
            <person name="Copeland A."/>
            <person name="Lapidus A."/>
            <person name="Bruce D."/>
            <person name="Goodwin L."/>
            <person name="Pitluck S."/>
            <person name="Peters L."/>
            <person name="Kyrpides N."/>
            <person name="Mavromatis K."/>
            <person name="Pagani I."/>
            <person name="Ivanova N."/>
            <person name="Mikhailova N."/>
            <person name="Lu M."/>
            <person name="Detter J.C."/>
            <person name="Tapia R."/>
            <person name="Han C."/>
            <person name="Land M."/>
            <person name="Hauser L."/>
            <person name="Markowitz V."/>
            <person name="Cheng J.-F."/>
            <person name="Hugenholtz P."/>
            <person name="Woyke T."/>
            <person name="Wu D."/>
            <person name="Spring S."/>
            <person name="Schroeder M."/>
            <person name="Brambilla E."/>
            <person name="Klenk H.-P."/>
            <person name="Eisen J.A."/>
        </authorList>
    </citation>
    <scope>NUCLEOTIDE SEQUENCE [LARGE SCALE GENOMIC DNA]</scope>
    <source>
        <strain evidence="11">ATCC 700847 / DSM 10411 / MH2</strain>
    </source>
</reference>
<dbReference type="EMBL" id="CP002606">
    <property type="protein sequence ID" value="AEA34247.1"/>
    <property type="molecule type" value="Genomic_DNA"/>
</dbReference>
<dbReference type="FunCoup" id="F2LXD3">
    <property type="interactions" value="187"/>
</dbReference>
<evidence type="ECO:0000259" key="8">
    <source>
        <dbReference type="Pfam" id="PF02687"/>
    </source>
</evidence>
<evidence type="ECO:0000256" key="5">
    <source>
        <dbReference type="ARBA" id="ARBA00022989"/>
    </source>
</evidence>
<keyword evidence="6 7" id="KW-0472">Membrane</keyword>
<dbReference type="InterPro" id="IPR051447">
    <property type="entry name" value="Lipoprotein-release_system"/>
</dbReference>
<evidence type="ECO:0000256" key="6">
    <source>
        <dbReference type="ARBA" id="ARBA00023136"/>
    </source>
</evidence>
<keyword evidence="4 7" id="KW-0812">Transmembrane</keyword>
<feature type="domain" description="MacB-like periplasmic core" evidence="9">
    <location>
        <begin position="27"/>
        <end position="230"/>
    </location>
</feature>
<evidence type="ECO:0000259" key="9">
    <source>
        <dbReference type="Pfam" id="PF12704"/>
    </source>
</evidence>
<name>F2LXD3_HIPMA</name>
<evidence type="ECO:0008006" key="12">
    <source>
        <dbReference type="Google" id="ProtNLM"/>
    </source>
</evidence>
<organism evidence="10 11">
    <name type="scientific">Hippea maritima (strain ATCC 700847 / DSM 10411 / MH2)</name>
    <dbReference type="NCBI Taxonomy" id="760142"/>
    <lineage>
        <taxon>Bacteria</taxon>
        <taxon>Pseudomonadati</taxon>
        <taxon>Campylobacterota</taxon>
        <taxon>Desulfurellia</taxon>
        <taxon>Desulfurellales</taxon>
        <taxon>Hippeaceae</taxon>
        <taxon>Hippea</taxon>
    </lineage>
</organism>
<gene>
    <name evidence="10" type="ordered locus">Hipma_1289</name>
</gene>
<accession>F2LXD3</accession>
<dbReference type="GO" id="GO:0098797">
    <property type="term" value="C:plasma membrane protein complex"/>
    <property type="evidence" value="ECO:0007669"/>
    <property type="project" value="TreeGrafter"/>
</dbReference>
<proteinExistence type="inferred from homology"/>
<evidence type="ECO:0000256" key="4">
    <source>
        <dbReference type="ARBA" id="ARBA00022692"/>
    </source>
</evidence>
<dbReference type="AlphaFoldDB" id="F2LXD3"/>
<feature type="domain" description="ABC3 transporter permease C-terminal" evidence="8">
    <location>
        <begin position="265"/>
        <end position="390"/>
    </location>
</feature>
<dbReference type="Pfam" id="PF12704">
    <property type="entry name" value="MacB_PCD"/>
    <property type="match status" value="1"/>
</dbReference>
<sequence length="396" mass="43635">MNFESFLAFRYIKSSKNKEKFISFSALMSILGIIVGVAALIIVMGVMNGFDNELQRKIVDVNPHVLVKNVSGLFDYNQTIINRINSQKGVKTVSPLLVTQGMISSNNISTGVVINGIDISKEQNIKRYITKGKLKGGVVLGFELSKILGVGVGGNVRIILPFGKTTPFGFAPLSFKEKVVGIFKSGMYDYDSSFVYIPLKELWAKTSLKGKINTIAVELNDPFKANKFTEHLAGVMPFSFYASSWIKLNSNFFTALKLEKFAMFIILMLVVIVAAFNITSSLMMLVMEKTKDIAILRSFGATKKNIKNIFIKQSAIIGAVGVIVGDILGLALSFLLKKYHFIKLPSDVYYITTIPVELSPFMVVAISAVAFLLVVASSLYPAFKASKLNIIEVLRQ</sequence>
<dbReference type="STRING" id="760142.Hipma_1289"/>
<feature type="transmembrane region" description="Helical" evidence="7">
    <location>
        <begin position="261"/>
        <end position="287"/>
    </location>
</feature>
<comment type="subcellular location">
    <subcellularLocation>
        <location evidence="1">Cell membrane</location>
        <topology evidence="1">Multi-pass membrane protein</topology>
    </subcellularLocation>
</comment>
<dbReference type="Proteomes" id="UP000008139">
    <property type="component" value="Chromosome"/>
</dbReference>